<keyword evidence="4 6" id="KW-0472">Membrane</keyword>
<name>A0A2G5U8H3_9PELO</name>
<dbReference type="AlphaFoldDB" id="A0A2G5U8H3"/>
<keyword evidence="3 6" id="KW-1133">Transmembrane helix</keyword>
<evidence type="ECO:0000313" key="9">
    <source>
        <dbReference type="Proteomes" id="UP000230233"/>
    </source>
</evidence>
<evidence type="ECO:0000313" key="8">
    <source>
        <dbReference type="EMBL" id="PIC35832.1"/>
    </source>
</evidence>
<dbReference type="InterPro" id="IPR012919">
    <property type="entry name" value="SUN_dom"/>
</dbReference>
<dbReference type="PANTHER" id="PTHR12911">
    <property type="entry name" value="SAD1/UNC-84-LIKE PROTEIN-RELATED"/>
    <property type="match status" value="1"/>
</dbReference>
<sequence length="444" mass="51558">MLPTTHSENPKKNPFKIEEPSTAKIWYQWINNRIRQWMTLEIFYFICLVLILYRLQTLSDQNDKVLEIVNSMQSRFDRMERKIDSLVSGKSNQDRSQFDNIEPLEQSRADVRKSMEFPTQDSTDQMEPIIPQVKQSTSETAQDTLKIPIQNETFNAADLLMGATVDIAHSSSSVLNPIIGYDQANLVLLDRPQPPADKAWCTNAKTPILTINLAKYIKPIAVSYQHPEWNGTIPNGAPKTYDVVACLDFHCEERKPLVSNCQYSSYESNEIEQKCNISSHLDVPSIGKVQFRFRENYGDTKTTCVHLVRVYGETETPIKTEEKSLESAEICNNLRWYYHNSYSKYTLTRQNCSVLYENNCCSECPECCQECLTPFYKRATSEQNVEVVRTGFVALIGLFLYIYIIYMVIWMYCCKEKYFKEKLLQNDFISGKFSSEEYQKYLQK</sequence>
<evidence type="ECO:0000256" key="4">
    <source>
        <dbReference type="ARBA" id="ARBA00023136"/>
    </source>
</evidence>
<protein>
    <recommendedName>
        <fullName evidence="7">SUN domain-containing protein</fullName>
    </recommendedName>
</protein>
<keyword evidence="9" id="KW-1185">Reference proteome</keyword>
<feature type="domain" description="SUN" evidence="7">
    <location>
        <begin position="142"/>
        <end position="315"/>
    </location>
</feature>
<dbReference type="GO" id="GO:0043495">
    <property type="term" value="F:protein-membrane adaptor activity"/>
    <property type="evidence" value="ECO:0007669"/>
    <property type="project" value="TreeGrafter"/>
</dbReference>
<comment type="subcellular location">
    <subcellularLocation>
        <location evidence="1">Membrane</location>
    </subcellularLocation>
</comment>
<dbReference type="PANTHER" id="PTHR12911:SF2">
    <property type="entry name" value="SUN DOMAIN-CONTAINING PROTEIN 1"/>
    <property type="match status" value="1"/>
</dbReference>
<evidence type="ECO:0000256" key="5">
    <source>
        <dbReference type="SAM" id="MobiDB-lite"/>
    </source>
</evidence>
<feature type="region of interest" description="Disordered" evidence="5">
    <location>
        <begin position="86"/>
        <end position="105"/>
    </location>
</feature>
<evidence type="ECO:0000256" key="1">
    <source>
        <dbReference type="ARBA" id="ARBA00004370"/>
    </source>
</evidence>
<dbReference type="STRING" id="1611254.A0A2G5U8H3"/>
<dbReference type="Proteomes" id="UP000230233">
    <property type="component" value="Chromosome IV"/>
</dbReference>
<evidence type="ECO:0000256" key="2">
    <source>
        <dbReference type="ARBA" id="ARBA00022692"/>
    </source>
</evidence>
<evidence type="ECO:0000256" key="6">
    <source>
        <dbReference type="SAM" id="Phobius"/>
    </source>
</evidence>
<reference evidence="9" key="1">
    <citation type="submission" date="2017-10" db="EMBL/GenBank/DDBJ databases">
        <title>Rapid genome shrinkage in a self-fertile nematode reveals novel sperm competition proteins.</title>
        <authorList>
            <person name="Yin D."/>
            <person name="Schwarz E.M."/>
            <person name="Thomas C.G."/>
            <person name="Felde R.L."/>
            <person name="Korf I.F."/>
            <person name="Cutter A.D."/>
            <person name="Schartner C.M."/>
            <person name="Ralston E.J."/>
            <person name="Meyer B.J."/>
            <person name="Haag E.S."/>
        </authorList>
    </citation>
    <scope>NUCLEOTIDE SEQUENCE [LARGE SCALE GENOMIC DNA]</scope>
    <source>
        <strain evidence="9">JU1422</strain>
    </source>
</reference>
<dbReference type="PROSITE" id="PS51469">
    <property type="entry name" value="SUN"/>
    <property type="match status" value="1"/>
</dbReference>
<accession>A0A2G5U8H3</accession>
<keyword evidence="2 6" id="KW-0812">Transmembrane</keyword>
<dbReference type="EMBL" id="PDUG01000004">
    <property type="protein sequence ID" value="PIC35832.1"/>
    <property type="molecule type" value="Genomic_DNA"/>
</dbReference>
<dbReference type="Pfam" id="PF07738">
    <property type="entry name" value="Sad1_UNC"/>
    <property type="match status" value="1"/>
</dbReference>
<comment type="caution">
    <text evidence="8">The sequence shown here is derived from an EMBL/GenBank/DDBJ whole genome shotgun (WGS) entry which is preliminary data.</text>
</comment>
<organism evidence="8 9">
    <name type="scientific">Caenorhabditis nigoni</name>
    <dbReference type="NCBI Taxonomy" id="1611254"/>
    <lineage>
        <taxon>Eukaryota</taxon>
        <taxon>Metazoa</taxon>
        <taxon>Ecdysozoa</taxon>
        <taxon>Nematoda</taxon>
        <taxon>Chromadorea</taxon>
        <taxon>Rhabditida</taxon>
        <taxon>Rhabditina</taxon>
        <taxon>Rhabditomorpha</taxon>
        <taxon>Rhabditoidea</taxon>
        <taxon>Rhabditidae</taxon>
        <taxon>Peloderinae</taxon>
        <taxon>Caenorhabditis</taxon>
    </lineage>
</organism>
<feature type="transmembrane region" description="Helical" evidence="6">
    <location>
        <begin position="391"/>
        <end position="413"/>
    </location>
</feature>
<dbReference type="InterPro" id="IPR045119">
    <property type="entry name" value="SUN1-5"/>
</dbReference>
<proteinExistence type="predicted"/>
<evidence type="ECO:0000256" key="3">
    <source>
        <dbReference type="ARBA" id="ARBA00022989"/>
    </source>
</evidence>
<dbReference type="FunFam" id="2.60.120.260:FF:000158">
    <property type="entry name" value="Protein CBG16940"/>
    <property type="match status" value="1"/>
</dbReference>
<dbReference type="Gene3D" id="2.60.120.260">
    <property type="entry name" value="Galactose-binding domain-like"/>
    <property type="match status" value="1"/>
</dbReference>
<dbReference type="OrthoDB" id="342281at2759"/>
<evidence type="ECO:0000259" key="7">
    <source>
        <dbReference type="PROSITE" id="PS51469"/>
    </source>
</evidence>
<gene>
    <name evidence="8" type="primary">Cnig_chr_IV.g15060</name>
    <name evidence="8" type="ORF">B9Z55_015060</name>
</gene>
<dbReference type="GO" id="GO:0034993">
    <property type="term" value="C:meiotic nuclear membrane microtubule tethering complex"/>
    <property type="evidence" value="ECO:0007669"/>
    <property type="project" value="TreeGrafter"/>
</dbReference>